<proteinExistence type="predicted"/>
<dbReference type="InterPro" id="IPR054075">
    <property type="entry name" value="Gp53-like_C"/>
</dbReference>
<name>A0A235H9R0_AZOBR</name>
<evidence type="ECO:0000313" key="3">
    <source>
        <dbReference type="Proteomes" id="UP000215367"/>
    </source>
</evidence>
<keyword evidence="2" id="KW-0614">Plasmid</keyword>
<evidence type="ECO:0000313" key="2">
    <source>
        <dbReference type="EMBL" id="OYD82496.1"/>
    </source>
</evidence>
<gene>
    <name evidence="2" type="ORF">CHT98_20055</name>
</gene>
<sequence length="205" mass="21542">MIFDRVEQTTTTTGTGTLSLIAPSDASRRSFLQAAGNGGQAFYCIETLDGAQYEYGYGTVTAGAPDTLTRNVIASSNANALVNFPAGTKRVFSCLPAARSGIGATPLTSTWAANLFGNGWVRLPLGLIVQWGTVVANQPVSNAENVVVFPVAFPSGCYTVVPVNGDMVAQPGVSMGAGTVWQADRFFWRYAGTGVARMNWVAFGI</sequence>
<dbReference type="EMBL" id="NOWT01000021">
    <property type="protein sequence ID" value="OYD82496.1"/>
    <property type="molecule type" value="Genomic_DNA"/>
</dbReference>
<organism evidence="2 3">
    <name type="scientific">Azospirillum brasilense</name>
    <dbReference type="NCBI Taxonomy" id="192"/>
    <lineage>
        <taxon>Bacteria</taxon>
        <taxon>Pseudomonadati</taxon>
        <taxon>Pseudomonadota</taxon>
        <taxon>Alphaproteobacteria</taxon>
        <taxon>Rhodospirillales</taxon>
        <taxon>Azospirillaceae</taxon>
        <taxon>Azospirillum</taxon>
    </lineage>
</organism>
<accession>A0A235H9R0</accession>
<comment type="caution">
    <text evidence="2">The sequence shown here is derived from an EMBL/GenBank/DDBJ whole genome shotgun (WGS) entry which is preliminary data.</text>
</comment>
<protein>
    <recommendedName>
        <fullName evidence="1">Putative tail fiber protein gp53-like C-terminal domain-containing protein</fullName>
    </recommendedName>
</protein>
<dbReference type="AlphaFoldDB" id="A0A235H9R0"/>
<reference evidence="2 3" key="1">
    <citation type="submission" date="2017-07" db="EMBL/GenBank/DDBJ databases">
        <title>Whole genome sequence of Azospirillum brasilense 2A1, a potential biofertilizer strain.</title>
        <authorList>
            <person name="Fontana C.A."/>
            <person name="Toffoli L.M."/>
            <person name="Salazar S.M."/>
            <person name="Puglisi E."/>
            <person name="Pedraza R."/>
            <person name="Bassi D."/>
            <person name="Cocconcelli P.S."/>
        </authorList>
    </citation>
    <scope>NUCLEOTIDE SEQUENCE [LARGE SCALE GENOMIC DNA]</scope>
    <source>
        <strain evidence="2 3">2A1</strain>
        <plasmid evidence="2">unnamed</plasmid>
    </source>
</reference>
<dbReference type="RefSeq" id="WP_094305254.1">
    <property type="nucleotide sequence ID" value="NZ_NOWT01000021.1"/>
</dbReference>
<dbReference type="Pfam" id="PF21882">
    <property type="entry name" value="Gp53-like_C"/>
    <property type="match status" value="1"/>
</dbReference>
<dbReference type="Proteomes" id="UP000215367">
    <property type="component" value="Unassembled WGS sequence"/>
</dbReference>
<feature type="domain" description="Putative tail fiber protein gp53-like C-terminal" evidence="1">
    <location>
        <begin position="122"/>
        <end position="204"/>
    </location>
</feature>
<geneLocation type="plasmid" evidence="2">
    <name>unnamed</name>
</geneLocation>
<dbReference type="Gene3D" id="2.60.40.3940">
    <property type="match status" value="1"/>
</dbReference>
<evidence type="ECO:0000259" key="1">
    <source>
        <dbReference type="Pfam" id="PF21882"/>
    </source>
</evidence>